<comment type="caution">
    <text evidence="1">The sequence shown here is derived from an EMBL/GenBank/DDBJ whole genome shotgun (WGS) entry which is preliminary data.</text>
</comment>
<keyword evidence="2" id="KW-1185">Reference proteome</keyword>
<organism evidence="1 2">
    <name type="scientific">Lecanicillium saksenae</name>
    <dbReference type="NCBI Taxonomy" id="468837"/>
    <lineage>
        <taxon>Eukaryota</taxon>
        <taxon>Fungi</taxon>
        <taxon>Dikarya</taxon>
        <taxon>Ascomycota</taxon>
        <taxon>Pezizomycotina</taxon>
        <taxon>Sordariomycetes</taxon>
        <taxon>Hypocreomycetidae</taxon>
        <taxon>Hypocreales</taxon>
        <taxon>Cordycipitaceae</taxon>
        <taxon>Lecanicillium</taxon>
    </lineage>
</organism>
<proteinExistence type="predicted"/>
<protein>
    <submittedName>
        <fullName evidence="1">Uncharacterized protein</fullName>
    </submittedName>
</protein>
<reference evidence="1" key="1">
    <citation type="submission" date="2022-07" db="EMBL/GenBank/DDBJ databases">
        <title>Genome Sequence of Lecanicillium saksenae.</title>
        <authorList>
            <person name="Buettner E."/>
        </authorList>
    </citation>
    <scope>NUCLEOTIDE SEQUENCE</scope>
    <source>
        <strain evidence="1">VT-O1</strain>
    </source>
</reference>
<evidence type="ECO:0000313" key="2">
    <source>
        <dbReference type="Proteomes" id="UP001148737"/>
    </source>
</evidence>
<dbReference type="EMBL" id="JANAKD010002157">
    <property type="protein sequence ID" value="KAJ3474544.1"/>
    <property type="molecule type" value="Genomic_DNA"/>
</dbReference>
<name>A0ACC1QF08_9HYPO</name>
<gene>
    <name evidence="1" type="ORF">NLG97_g9796</name>
</gene>
<dbReference type="Proteomes" id="UP001148737">
    <property type="component" value="Unassembled WGS sequence"/>
</dbReference>
<sequence length="371" mass="40581">MAPVLRPRQSLSKERFPTYFGSLRSQPYSDPNTSRAPGASNNLRCIAWNPLGTLVATGSSSKTLRVWNPEKAHVKFSTELKGHVAPIEKVAFNPTKDAELCSVSSDGVVKFWDVRTKACFNEVAGLGDAFTLAWAPDGQTLIVGNKVRWLSLSNFLSTWLLPKRAGLAFMKLLLMREEQADTIYVLSPTSTTPISSHQQTVQTNQIAFCWSGTKVFVTTGEGRTRILAYPSFEPVLLREDEGGRKSEFALSGHTSSCLTAEMQPTARYLATGGSDSIMALWDTTDWICTRTLTRMTGPVRSLSFTFDGSYVVGGSDEGNGLEVCHVETGELVHTFKTAGSCPVVAWAPTRYCLAYADLGMLRIVGVDVDKK</sequence>
<evidence type="ECO:0000313" key="1">
    <source>
        <dbReference type="EMBL" id="KAJ3474544.1"/>
    </source>
</evidence>
<accession>A0ACC1QF08</accession>